<gene>
    <name evidence="1" type="ORF">CLIB1444_02S03862</name>
</gene>
<proteinExistence type="predicted"/>
<reference evidence="1" key="1">
    <citation type="submission" date="2022-06" db="EMBL/GenBank/DDBJ databases">
        <authorList>
            <person name="Legras J.-L."/>
            <person name="Devillers H."/>
            <person name="Grondin C."/>
        </authorList>
    </citation>
    <scope>NUCLEOTIDE SEQUENCE</scope>
    <source>
        <strain evidence="1">CLIB 1444</strain>
    </source>
</reference>
<keyword evidence="2" id="KW-1185">Reference proteome</keyword>
<evidence type="ECO:0000313" key="1">
    <source>
        <dbReference type="EMBL" id="CAH6719232.1"/>
    </source>
</evidence>
<accession>A0ACA9Y2U6</accession>
<name>A0ACA9Y2U6_9ASCO</name>
<protein>
    <submittedName>
        <fullName evidence="1">Probable gluconokinase</fullName>
    </submittedName>
</protein>
<comment type="caution">
    <text evidence="1">The sequence shown here is derived from an EMBL/GenBank/DDBJ whole genome shotgun (WGS) entry which is preliminary data.</text>
</comment>
<dbReference type="EMBL" id="CALSDN010000002">
    <property type="protein sequence ID" value="CAH6719232.1"/>
    <property type="molecule type" value="Genomic_DNA"/>
</dbReference>
<sequence length="181" mass="20384">MTYLPTIIIVGGPAGTGKTTAASNLAKHYNCPYIEGDTLHPQANIDKMSKGIPLNDDDRWDWLIKLTQVTVQECQASQNNMAIVTCSILKKAYRQLIETTGKPIDFKFVFLFASFDELVNRVENRKNHYMKSDMVKSQYEIMEVPQGDELVVNGGNCLTIDTTQKSMDVIYKEIVDNLNLS</sequence>
<organism evidence="1 2">
    <name type="scientific">[Candida] jaroonii</name>
    <dbReference type="NCBI Taxonomy" id="467808"/>
    <lineage>
        <taxon>Eukaryota</taxon>
        <taxon>Fungi</taxon>
        <taxon>Dikarya</taxon>
        <taxon>Ascomycota</taxon>
        <taxon>Saccharomycotina</taxon>
        <taxon>Pichiomycetes</taxon>
        <taxon>Debaryomycetaceae</taxon>
        <taxon>Yamadazyma</taxon>
    </lineage>
</organism>
<evidence type="ECO:0000313" key="2">
    <source>
        <dbReference type="Proteomes" id="UP001152531"/>
    </source>
</evidence>
<dbReference type="Proteomes" id="UP001152531">
    <property type="component" value="Unassembled WGS sequence"/>
</dbReference>